<evidence type="ECO:0000256" key="3">
    <source>
        <dbReference type="ARBA" id="ARBA00013081"/>
    </source>
</evidence>
<dbReference type="InterPro" id="IPR036457">
    <property type="entry name" value="PPM-type-like_dom_sf"/>
</dbReference>
<keyword evidence="8" id="KW-0464">Manganese</keyword>
<evidence type="ECO:0000256" key="10">
    <source>
        <dbReference type="SAM" id="MobiDB-lite"/>
    </source>
</evidence>
<feature type="compositionally biased region" description="Basic and acidic residues" evidence="10">
    <location>
        <begin position="91"/>
        <end position="104"/>
    </location>
</feature>
<organism evidence="12 13">
    <name type="scientific">Punica granatum</name>
    <name type="common">Pomegranate</name>
    <dbReference type="NCBI Taxonomy" id="22663"/>
    <lineage>
        <taxon>Eukaryota</taxon>
        <taxon>Viridiplantae</taxon>
        <taxon>Streptophyta</taxon>
        <taxon>Embryophyta</taxon>
        <taxon>Tracheophyta</taxon>
        <taxon>Spermatophyta</taxon>
        <taxon>Magnoliopsida</taxon>
        <taxon>eudicotyledons</taxon>
        <taxon>Gunneridae</taxon>
        <taxon>Pentapetalae</taxon>
        <taxon>rosids</taxon>
        <taxon>malvids</taxon>
        <taxon>Myrtales</taxon>
        <taxon>Lythraceae</taxon>
        <taxon>Punica</taxon>
    </lineage>
</organism>
<protein>
    <recommendedName>
        <fullName evidence="3">protein-serine/threonine phosphatase</fullName>
        <ecNumber evidence="3">3.1.3.16</ecNumber>
    </recommendedName>
</protein>
<dbReference type="SUPFAM" id="SSF81606">
    <property type="entry name" value="PP2C-like"/>
    <property type="match status" value="1"/>
</dbReference>
<feature type="region of interest" description="Disordered" evidence="10">
    <location>
        <begin position="175"/>
        <end position="210"/>
    </location>
</feature>
<keyword evidence="7 9" id="KW-0904">Protein phosphatase</keyword>
<evidence type="ECO:0000313" key="12">
    <source>
        <dbReference type="Proteomes" id="UP000515151"/>
    </source>
</evidence>
<dbReference type="SMART" id="SM00331">
    <property type="entry name" value="PP2C_SIG"/>
    <property type="match status" value="1"/>
</dbReference>
<gene>
    <name evidence="13" type="primary">LOC116203216</name>
</gene>
<evidence type="ECO:0000256" key="1">
    <source>
        <dbReference type="ARBA" id="ARBA00001936"/>
    </source>
</evidence>
<evidence type="ECO:0000313" key="13">
    <source>
        <dbReference type="RefSeq" id="XP_031390745.1"/>
    </source>
</evidence>
<dbReference type="GO" id="GO:0004722">
    <property type="term" value="F:protein serine/threonine phosphatase activity"/>
    <property type="evidence" value="ECO:0007669"/>
    <property type="project" value="UniProtKB-EC"/>
</dbReference>
<feature type="domain" description="PPM-type phosphatase" evidence="11">
    <location>
        <begin position="105"/>
        <end position="430"/>
    </location>
</feature>
<dbReference type="Proteomes" id="UP000515151">
    <property type="component" value="Chromosome 4"/>
</dbReference>
<dbReference type="PROSITE" id="PS51746">
    <property type="entry name" value="PPM_2"/>
    <property type="match status" value="1"/>
</dbReference>
<reference evidence="12" key="1">
    <citation type="journal article" date="2020" name="Plant Biotechnol. J.">
        <title>The pomegranate (Punica granatum L.) draft genome dissects genetic divergence between soft- and hard-seeded cultivars.</title>
        <authorList>
            <person name="Luo X."/>
            <person name="Li H."/>
            <person name="Wu Z."/>
            <person name="Yao W."/>
            <person name="Zhao P."/>
            <person name="Cao D."/>
            <person name="Yu H."/>
            <person name="Li K."/>
            <person name="Poudel K."/>
            <person name="Zhao D."/>
            <person name="Zhang F."/>
            <person name="Xia X."/>
            <person name="Chen L."/>
            <person name="Wang Q."/>
            <person name="Jing D."/>
            <person name="Cao S."/>
        </authorList>
    </citation>
    <scope>NUCLEOTIDE SEQUENCE [LARGE SCALE GENOMIC DNA]</scope>
    <source>
        <strain evidence="12">cv. Tunisia</strain>
    </source>
</reference>
<keyword evidence="5 9" id="KW-0378">Hydrolase</keyword>
<keyword evidence="6" id="KW-0460">Magnesium</keyword>
<feature type="compositionally biased region" description="Basic and acidic residues" evidence="10">
    <location>
        <begin position="195"/>
        <end position="210"/>
    </location>
</feature>
<feature type="compositionally biased region" description="Basic and acidic residues" evidence="10">
    <location>
        <begin position="62"/>
        <end position="72"/>
    </location>
</feature>
<keyword evidence="4" id="KW-0479">Metal-binding</keyword>
<feature type="compositionally biased region" description="Gly residues" evidence="10">
    <location>
        <begin position="181"/>
        <end position="190"/>
    </location>
</feature>
<dbReference type="PANTHER" id="PTHR47992">
    <property type="entry name" value="PROTEIN PHOSPHATASE"/>
    <property type="match status" value="1"/>
</dbReference>
<proteinExistence type="inferred from homology"/>
<dbReference type="InterPro" id="IPR015655">
    <property type="entry name" value="PP2C"/>
</dbReference>
<dbReference type="PROSITE" id="PS01032">
    <property type="entry name" value="PPM_1"/>
    <property type="match status" value="1"/>
</dbReference>
<dbReference type="AlphaFoldDB" id="A0A6P8D2W9"/>
<evidence type="ECO:0000256" key="7">
    <source>
        <dbReference type="ARBA" id="ARBA00022912"/>
    </source>
</evidence>
<evidence type="ECO:0000256" key="4">
    <source>
        <dbReference type="ARBA" id="ARBA00022723"/>
    </source>
</evidence>
<evidence type="ECO:0000256" key="9">
    <source>
        <dbReference type="RuleBase" id="RU003465"/>
    </source>
</evidence>
<accession>A0A6P8D2W9</accession>
<dbReference type="GeneID" id="116203216"/>
<evidence type="ECO:0000256" key="2">
    <source>
        <dbReference type="ARBA" id="ARBA00001946"/>
    </source>
</evidence>
<dbReference type="CDD" id="cd00143">
    <property type="entry name" value="PP2Cc"/>
    <property type="match status" value="1"/>
</dbReference>
<comment type="cofactor">
    <cofactor evidence="1">
        <name>Mn(2+)</name>
        <dbReference type="ChEBI" id="CHEBI:29035"/>
    </cofactor>
</comment>
<feature type="compositionally biased region" description="Polar residues" evidence="10">
    <location>
        <begin position="80"/>
        <end position="90"/>
    </location>
</feature>
<dbReference type="Pfam" id="PF00481">
    <property type="entry name" value="PP2C"/>
    <property type="match status" value="1"/>
</dbReference>
<dbReference type="RefSeq" id="XP_031390745.1">
    <property type="nucleotide sequence ID" value="XM_031534885.1"/>
</dbReference>
<comment type="cofactor">
    <cofactor evidence="2">
        <name>Mg(2+)</name>
        <dbReference type="ChEBI" id="CHEBI:18420"/>
    </cofactor>
</comment>
<keyword evidence="12" id="KW-1185">Reference proteome</keyword>
<dbReference type="Gene3D" id="3.60.40.10">
    <property type="entry name" value="PPM-type phosphatase domain"/>
    <property type="match status" value="1"/>
</dbReference>
<name>A0A6P8D2W9_PUNGR</name>
<dbReference type="EC" id="3.1.3.16" evidence="3"/>
<evidence type="ECO:0000259" key="11">
    <source>
        <dbReference type="PROSITE" id="PS51746"/>
    </source>
</evidence>
<dbReference type="SMART" id="SM00332">
    <property type="entry name" value="PP2Cc"/>
    <property type="match status" value="1"/>
</dbReference>
<dbReference type="InterPro" id="IPR000222">
    <property type="entry name" value="PP2C_BS"/>
</dbReference>
<evidence type="ECO:0000256" key="8">
    <source>
        <dbReference type="ARBA" id="ARBA00023211"/>
    </source>
</evidence>
<sequence length="433" mass="47110">MTEVYCRMLNQDNDDSPEKCRQRRRRRIQMRRLSSLSTAGSHLAASAISLKEAADPAPEPVELTREGKRPRSSEGAVQGLPNSSPSSSGDDANHPADQRRHREPVYGMMSVTGRSREMEDAVDVRTPLCRPEITRRLPVHFFGVFDGHGGAHVAALLSLKMHAFMEEELMRLRHADENNGDGSGGSGGGSSTKQQPREEQEAGGGGEEKWREVMRRAFKRADELAMATCPCESVGSRCSCHPREVALGGSTAVVALLTPDHIIVGNCGDSRAVLCRGGRAIPLTHDHKPDRSDELARIQALGGRVICLNGARVEGILAMSRAIGDKYLKPYVTAEPETTILRRDPRDEFLIIASDGLWDVLTNELACEITSRCLQQGSPPPAIDLNSGPHPEEERGHALHPTSALAAALLTRLALGRKSLDNISVIVVDLKRS</sequence>
<dbReference type="FunFam" id="3.60.40.10:FF:000291">
    <property type="entry name" value="Protein phosphatase 2C 50"/>
    <property type="match status" value="1"/>
</dbReference>
<reference evidence="13" key="2">
    <citation type="submission" date="2025-08" db="UniProtKB">
        <authorList>
            <consortium name="RefSeq"/>
        </authorList>
    </citation>
    <scope>IDENTIFICATION</scope>
    <source>
        <tissue evidence="13">Leaf</tissue>
    </source>
</reference>
<evidence type="ECO:0000256" key="5">
    <source>
        <dbReference type="ARBA" id="ARBA00022801"/>
    </source>
</evidence>
<evidence type="ECO:0000256" key="6">
    <source>
        <dbReference type="ARBA" id="ARBA00022842"/>
    </source>
</evidence>
<dbReference type="OrthoDB" id="10264738at2759"/>
<dbReference type="GO" id="GO:0046872">
    <property type="term" value="F:metal ion binding"/>
    <property type="evidence" value="ECO:0007669"/>
    <property type="project" value="UniProtKB-KW"/>
</dbReference>
<feature type="region of interest" description="Disordered" evidence="10">
    <location>
        <begin position="47"/>
        <end position="107"/>
    </location>
</feature>
<comment type="similarity">
    <text evidence="9">Belongs to the PP2C family.</text>
</comment>
<dbReference type="InterPro" id="IPR001932">
    <property type="entry name" value="PPM-type_phosphatase-like_dom"/>
</dbReference>